<evidence type="ECO:0000256" key="9">
    <source>
        <dbReference type="ARBA" id="ARBA00038592"/>
    </source>
</evidence>
<dbReference type="InterPro" id="IPR002729">
    <property type="entry name" value="CRISPR-assoc_Cas1"/>
</dbReference>
<dbReference type="GO" id="GO:0051607">
    <property type="term" value="P:defense response to virus"/>
    <property type="evidence" value="ECO:0007669"/>
    <property type="project" value="UniProtKB-KW"/>
</dbReference>
<dbReference type="GO" id="GO:0016787">
    <property type="term" value="F:hydrolase activity"/>
    <property type="evidence" value="ECO:0007669"/>
    <property type="project" value="UniProtKB-KW"/>
</dbReference>
<dbReference type="PANTHER" id="PTHR34353:SF2">
    <property type="entry name" value="CRISPR-ASSOCIATED ENDONUCLEASE CAS1 1"/>
    <property type="match status" value="1"/>
</dbReference>
<dbReference type="GO" id="GO:0004519">
    <property type="term" value="F:endonuclease activity"/>
    <property type="evidence" value="ECO:0007669"/>
    <property type="project" value="UniProtKB-KW"/>
</dbReference>
<keyword evidence="8" id="KW-0464">Manganese</keyword>
<reference evidence="10 11" key="1">
    <citation type="submission" date="2017-06" db="EMBL/GenBank/DDBJ databases">
        <title>Genome sequencing of cyanobaciteial culture collection at National Institute for Environmental Studies (NIES).</title>
        <authorList>
            <person name="Hirose Y."/>
            <person name="Shimura Y."/>
            <person name="Fujisawa T."/>
            <person name="Nakamura Y."/>
            <person name="Kawachi M."/>
        </authorList>
    </citation>
    <scope>NUCLEOTIDE SEQUENCE [LARGE SCALE GENOMIC DNA]</scope>
    <source>
        <strain evidence="10 11">NIES-2135</strain>
    </source>
</reference>
<accession>A0A1Z4JD82</accession>
<evidence type="ECO:0000313" key="11">
    <source>
        <dbReference type="Proteomes" id="UP000217895"/>
    </source>
</evidence>
<keyword evidence="2" id="KW-0479">Metal-binding</keyword>
<dbReference type="GO" id="GO:0043571">
    <property type="term" value="P:maintenance of CRISPR repeat elements"/>
    <property type="evidence" value="ECO:0007669"/>
    <property type="project" value="InterPro"/>
</dbReference>
<dbReference type="InterPro" id="IPR042206">
    <property type="entry name" value="CRISPR-assoc_Cas1_C"/>
</dbReference>
<keyword evidence="4" id="KW-0378">Hydrolase</keyword>
<name>A0A1Z4JD82_LEPBY</name>
<evidence type="ECO:0000256" key="4">
    <source>
        <dbReference type="ARBA" id="ARBA00022801"/>
    </source>
</evidence>
<proteinExistence type="predicted"/>
<keyword evidence="6" id="KW-0051">Antiviral defense</keyword>
<keyword evidence="1" id="KW-0540">Nuclease</keyword>
<dbReference type="InterPro" id="IPR050646">
    <property type="entry name" value="Cas1"/>
</dbReference>
<protein>
    <submittedName>
        <fullName evidence="10">CRISPR-associated protein Cas1</fullName>
    </submittedName>
</protein>
<comment type="subunit">
    <text evidence="9">Homodimer, forms a heterotetramer with a Cas2 homodimer.</text>
</comment>
<dbReference type="Pfam" id="PF01867">
    <property type="entry name" value="Cas_Cas1"/>
    <property type="match status" value="1"/>
</dbReference>
<evidence type="ECO:0000256" key="1">
    <source>
        <dbReference type="ARBA" id="ARBA00022722"/>
    </source>
</evidence>
<dbReference type="AlphaFoldDB" id="A0A1Z4JD82"/>
<keyword evidence="5" id="KW-0460">Magnesium</keyword>
<gene>
    <name evidence="10" type="ORF">NIES2135_15090</name>
</gene>
<evidence type="ECO:0000256" key="5">
    <source>
        <dbReference type="ARBA" id="ARBA00022842"/>
    </source>
</evidence>
<dbReference type="GO" id="GO:0046872">
    <property type="term" value="F:metal ion binding"/>
    <property type="evidence" value="ECO:0007669"/>
    <property type="project" value="UniProtKB-KW"/>
</dbReference>
<dbReference type="Gene3D" id="1.20.120.920">
    <property type="entry name" value="CRISPR-associated endonuclease Cas1, C-terminal domain"/>
    <property type="match status" value="1"/>
</dbReference>
<keyword evidence="11" id="KW-1185">Reference proteome</keyword>
<evidence type="ECO:0000313" key="10">
    <source>
        <dbReference type="EMBL" id="BAY54691.1"/>
    </source>
</evidence>
<organism evidence="10 11">
    <name type="scientific">Leptolyngbya boryana NIES-2135</name>
    <dbReference type="NCBI Taxonomy" id="1973484"/>
    <lineage>
        <taxon>Bacteria</taxon>
        <taxon>Bacillati</taxon>
        <taxon>Cyanobacteriota</taxon>
        <taxon>Cyanophyceae</taxon>
        <taxon>Leptolyngbyales</taxon>
        <taxon>Leptolyngbyaceae</taxon>
        <taxon>Leptolyngbya group</taxon>
        <taxon>Leptolyngbya</taxon>
    </lineage>
</organism>
<keyword evidence="3" id="KW-0255">Endonuclease</keyword>
<keyword evidence="7" id="KW-0238">DNA-binding</keyword>
<dbReference type="GO" id="GO:0003677">
    <property type="term" value="F:DNA binding"/>
    <property type="evidence" value="ECO:0007669"/>
    <property type="project" value="UniProtKB-KW"/>
</dbReference>
<evidence type="ECO:0000256" key="6">
    <source>
        <dbReference type="ARBA" id="ARBA00023118"/>
    </source>
</evidence>
<dbReference type="Proteomes" id="UP000217895">
    <property type="component" value="Chromosome"/>
</dbReference>
<evidence type="ECO:0000256" key="2">
    <source>
        <dbReference type="ARBA" id="ARBA00022723"/>
    </source>
</evidence>
<evidence type="ECO:0000256" key="8">
    <source>
        <dbReference type="ARBA" id="ARBA00023211"/>
    </source>
</evidence>
<dbReference type="PANTHER" id="PTHR34353">
    <property type="entry name" value="CRISPR-ASSOCIATED ENDONUCLEASE CAS1 1"/>
    <property type="match status" value="1"/>
</dbReference>
<dbReference type="EMBL" id="AP018203">
    <property type="protein sequence ID" value="BAY54691.1"/>
    <property type="molecule type" value="Genomic_DNA"/>
</dbReference>
<evidence type="ECO:0000256" key="7">
    <source>
        <dbReference type="ARBA" id="ARBA00023125"/>
    </source>
</evidence>
<evidence type="ECO:0000256" key="3">
    <source>
        <dbReference type="ARBA" id="ARBA00022759"/>
    </source>
</evidence>
<sequence length="109" mass="12586">MYALELGMPVHYLSGFGKHLGSALPAYSRNEQLRLAQYRRYEDQAQKLELVKAIVTTKIYNQATIFYRHGVKEHPLKQRKASVAAQKIDQVRGWKGWQRGSILVIGRRC</sequence>